<feature type="region of interest" description="Disordered" evidence="2">
    <location>
        <begin position="598"/>
        <end position="632"/>
    </location>
</feature>
<keyword evidence="1" id="KW-0175">Coiled coil</keyword>
<reference evidence="4" key="1">
    <citation type="submission" date="2023-08" db="EMBL/GenBank/DDBJ databases">
        <authorList>
            <person name="Alioto T."/>
            <person name="Alioto T."/>
            <person name="Gomez Garrido J."/>
        </authorList>
    </citation>
    <scope>NUCLEOTIDE SEQUENCE</scope>
</reference>
<keyword evidence="5" id="KW-1185">Reference proteome</keyword>
<evidence type="ECO:0000256" key="1">
    <source>
        <dbReference type="SAM" id="Coils"/>
    </source>
</evidence>
<organism evidence="4 5">
    <name type="scientific">Xyrichtys novacula</name>
    <name type="common">Pearly razorfish</name>
    <name type="synonym">Hemipteronotus novacula</name>
    <dbReference type="NCBI Taxonomy" id="13765"/>
    <lineage>
        <taxon>Eukaryota</taxon>
        <taxon>Metazoa</taxon>
        <taxon>Chordata</taxon>
        <taxon>Craniata</taxon>
        <taxon>Vertebrata</taxon>
        <taxon>Euteleostomi</taxon>
        <taxon>Actinopterygii</taxon>
        <taxon>Neopterygii</taxon>
        <taxon>Teleostei</taxon>
        <taxon>Neoteleostei</taxon>
        <taxon>Acanthomorphata</taxon>
        <taxon>Eupercaria</taxon>
        <taxon>Labriformes</taxon>
        <taxon>Labridae</taxon>
        <taxon>Xyrichtys</taxon>
    </lineage>
</organism>
<dbReference type="GO" id="GO:0015629">
    <property type="term" value="C:actin cytoskeleton"/>
    <property type="evidence" value="ECO:0007669"/>
    <property type="project" value="TreeGrafter"/>
</dbReference>
<feature type="region of interest" description="Disordered" evidence="2">
    <location>
        <begin position="229"/>
        <end position="291"/>
    </location>
</feature>
<name>A0AAV1GRG1_XYRNO</name>
<feature type="coiled-coil region" evidence="1">
    <location>
        <begin position="552"/>
        <end position="593"/>
    </location>
</feature>
<feature type="region of interest" description="Disordered" evidence="2">
    <location>
        <begin position="646"/>
        <end position="671"/>
    </location>
</feature>
<dbReference type="EMBL" id="OY660879">
    <property type="protein sequence ID" value="CAJ1075900.1"/>
    <property type="molecule type" value="Genomic_DNA"/>
</dbReference>
<feature type="coiled-coil region" evidence="1">
    <location>
        <begin position="718"/>
        <end position="759"/>
    </location>
</feature>
<feature type="region of interest" description="Disordered" evidence="2">
    <location>
        <begin position="448"/>
        <end position="468"/>
    </location>
</feature>
<feature type="coiled-coil region" evidence="1">
    <location>
        <begin position="1442"/>
        <end position="1508"/>
    </location>
</feature>
<feature type="region of interest" description="Disordered" evidence="2">
    <location>
        <begin position="153"/>
        <end position="212"/>
    </location>
</feature>
<feature type="compositionally biased region" description="Basic and acidic residues" evidence="2">
    <location>
        <begin position="852"/>
        <end position="865"/>
    </location>
</feature>
<feature type="compositionally biased region" description="Basic and acidic residues" evidence="2">
    <location>
        <begin position="774"/>
        <end position="796"/>
    </location>
</feature>
<protein>
    <submittedName>
        <fullName evidence="4">Myosin phosphatase Rho-interacting protein-like</fullName>
    </submittedName>
</protein>
<dbReference type="InterPro" id="IPR011993">
    <property type="entry name" value="PH-like_dom_sf"/>
</dbReference>
<dbReference type="Gene3D" id="2.30.29.30">
    <property type="entry name" value="Pleckstrin-homology domain (PH domain)/Phosphotyrosine-binding domain (PTB)"/>
    <property type="match status" value="2"/>
</dbReference>
<accession>A0AAV1GRG1</accession>
<feature type="compositionally biased region" description="Acidic residues" evidence="2">
    <location>
        <begin position="1186"/>
        <end position="1208"/>
    </location>
</feature>
<feature type="region of interest" description="Disordered" evidence="2">
    <location>
        <begin position="844"/>
        <end position="865"/>
    </location>
</feature>
<evidence type="ECO:0000259" key="3">
    <source>
        <dbReference type="PROSITE" id="PS50003"/>
    </source>
</evidence>
<dbReference type="Proteomes" id="UP001178508">
    <property type="component" value="Chromosome 16"/>
</dbReference>
<dbReference type="InterPro" id="IPR052223">
    <property type="entry name" value="Actin_Cytoskeleton_Reg"/>
</dbReference>
<dbReference type="GO" id="GO:0051015">
    <property type="term" value="F:actin filament binding"/>
    <property type="evidence" value="ECO:0007669"/>
    <property type="project" value="TreeGrafter"/>
</dbReference>
<feature type="region of interest" description="Disordered" evidence="2">
    <location>
        <begin position="877"/>
        <end position="911"/>
    </location>
</feature>
<feature type="region of interest" description="Disordered" evidence="2">
    <location>
        <begin position="1152"/>
        <end position="1219"/>
    </location>
</feature>
<evidence type="ECO:0000256" key="2">
    <source>
        <dbReference type="SAM" id="MobiDB-lite"/>
    </source>
</evidence>
<evidence type="ECO:0000313" key="5">
    <source>
        <dbReference type="Proteomes" id="UP001178508"/>
    </source>
</evidence>
<feature type="coiled-coil region" evidence="1">
    <location>
        <begin position="1341"/>
        <end position="1368"/>
    </location>
</feature>
<feature type="compositionally biased region" description="Low complexity" evidence="2">
    <location>
        <begin position="182"/>
        <end position="200"/>
    </location>
</feature>
<feature type="domain" description="PH" evidence="3">
    <location>
        <begin position="44"/>
        <end position="151"/>
    </location>
</feature>
<feature type="region of interest" description="Disordered" evidence="2">
    <location>
        <begin position="486"/>
        <end position="520"/>
    </location>
</feature>
<feature type="compositionally biased region" description="Polar residues" evidence="2">
    <location>
        <begin position="598"/>
        <end position="613"/>
    </location>
</feature>
<gene>
    <name evidence="4" type="ORF">XNOV1_A040610</name>
</gene>
<sequence length="1512" mass="173780">MSTDRTTSPCNKFQENIFNKSKCQNCFKPRELHLLNDKNKEQVRPIYGGWLCLAPEGTDFENPAQRSRKWQRRFFILYEDGCLSFALDEQPSTLPQGTMNLTVSSDVSDAEAKTGQRNSLCISTPQQEVYIRGDSKEIINGWSDQLSVFLQTNKQNQKKKRKVEPVTSQEPSPAKMAATDQSFSSSESPSESRSGDTSPSLSPVFRDEGRSPDPVCVLDLLSKNYEAERNNISTDTQEQDRDLNQDPNKNQDQGRNGHGGSAESMLGVDEQEDRSAVSRKRVREGRSNTREKLPSCGDLTQLCVSPPQRRTRSLDDRTNDTFITPDLLNFKKGWMVKLDEGEQWRKFWFVLSTNTLRFYRDSSAEEFSDLEGEIELTKCFKVSESDAQRKYSFKIHTLQGVFTLSAMTEGSRKSWIQALMRHVHQANIPDITSSFGPLMSPELLHEPDLTLDSSSEGDTQIKHVSVAQRRREGRYRTLDWAGFRSQTEPGNLSSEERRRRRKEERRKRYESVLGLSMSPDSQQKTEEVEEWWRKVETSFFRPENSVPVFTESRDSEEQLDQYRTKVEDLTARLKESEHLRLKLEDRLRAETNQQLDVFLSSDPQEQPSSFQTETLKETRESSPQQKPPLLTPSILLLDSDGNLRDLLHTGTLPSSSSSPRTEGWTSETHTSHDEVLSSDIIMDHTESILLITDQSAATDDSSLSACVEQHLPPDQEVLRRLTQEVQLLVSQKEALNQRNQELLHQLTEANYEIEQLRAERCRRPTEIQHLHVEEPRHRHDEVSGQLHDEVPGHNLKEEEEDEDVRVGDLQAGLIQRNQELLEAQSLISSLVESLRETEELLEVSDAAEKEEEEHHPECSEGSEVKLLELDTLQPMENGEQEEEELHSQSPAEAESDVRGRSDRDGESSRVVVPVEEKVSKMIEDMTKRMKAVEKLLEVMEEVDVGLSAADDEEEEEVEATGKSLLKMEEEFWRSVLNKLESNHSKHQEEEELLREVTEQMMVEKQVLLLGLSLIPEIHESKDGLMDMNFICKGKGSCSFDIKHFRDVTQMKLFLLNLVASSISSSVSSSTLDRLDQLVSRLSGSQLSDSLWLSLIVSAASEALTCVCFNRLQWKFERKFKENEQTPPTSSSLCSNCFELTKENQELRDKLFNTEEEEPSSPVREQMDSSCQTEEDTEVAYNHFTEGNDDQTGEEKEDEEEEERMEEDTDSRKKEQSTKTTAEELLLLRGRVKELEEQLFVMREGFDGKLSSVQRQHDREMEKLKTTCGRGLASMEESHLKVVEELQRRHQHEVERLLLERDRLLEEESAATAIAIEAIKNAHRVELQEEQRRSKCECSSGNTHLEAVYRRHREELASSQRELQVLSQQFSLRCLEVGHLVQALEAERKALSVCQQENQHLRTRNQELSAHLAAEITRLCSQAKQDDLLVCQRMDVYEMEITLRVKESEVQSLKQETTSLKDELQTAQREKRNATKKYKEMFTELNVLRARAEQETDELRENLRLAHRALDQS</sequence>
<feature type="domain" description="PH" evidence="3">
    <location>
        <begin position="328"/>
        <end position="424"/>
    </location>
</feature>
<evidence type="ECO:0000313" key="4">
    <source>
        <dbReference type="EMBL" id="CAJ1075900.1"/>
    </source>
</evidence>
<feature type="compositionally biased region" description="Polar residues" evidence="2">
    <location>
        <begin position="245"/>
        <end position="254"/>
    </location>
</feature>
<dbReference type="SMART" id="SM00233">
    <property type="entry name" value="PH"/>
    <property type="match status" value="2"/>
</dbReference>
<dbReference type="Pfam" id="PF00169">
    <property type="entry name" value="PH"/>
    <property type="match status" value="2"/>
</dbReference>
<feature type="compositionally biased region" description="Polar residues" evidence="2">
    <location>
        <begin position="651"/>
        <end position="668"/>
    </location>
</feature>
<dbReference type="PANTHER" id="PTHR17271">
    <property type="entry name" value="PLECKSTRIN HOMOLOGY PH DOMAIN-CONTAINING PROTEIN"/>
    <property type="match status" value="1"/>
</dbReference>
<dbReference type="SUPFAM" id="SSF50729">
    <property type="entry name" value="PH domain-like"/>
    <property type="match status" value="2"/>
</dbReference>
<dbReference type="PANTHER" id="PTHR17271:SF1">
    <property type="entry name" value="PROTEIN OUTSPREAD"/>
    <property type="match status" value="1"/>
</dbReference>
<dbReference type="PROSITE" id="PS50003">
    <property type="entry name" value="PH_DOMAIN"/>
    <property type="match status" value="2"/>
</dbReference>
<proteinExistence type="predicted"/>
<dbReference type="InterPro" id="IPR001849">
    <property type="entry name" value="PH_domain"/>
</dbReference>
<feature type="compositionally biased region" description="Basic and acidic residues" evidence="2">
    <location>
        <begin position="895"/>
        <end position="907"/>
    </location>
</feature>
<feature type="region of interest" description="Disordered" evidence="2">
    <location>
        <begin position="774"/>
        <end position="803"/>
    </location>
</feature>